<dbReference type="Proteomes" id="UP000006671">
    <property type="component" value="Unassembled WGS sequence"/>
</dbReference>
<dbReference type="SMART" id="SM00365">
    <property type="entry name" value="LRR_SD22"/>
    <property type="match status" value="6"/>
</dbReference>
<dbReference type="EMBL" id="GG738869">
    <property type="protein sequence ID" value="EFC44274.1"/>
    <property type="molecule type" value="Genomic_DNA"/>
</dbReference>
<dbReference type="SUPFAM" id="SSF52058">
    <property type="entry name" value="L domain-like"/>
    <property type="match status" value="1"/>
</dbReference>
<name>D2VFZ8_NAEGR</name>
<proteinExistence type="predicted"/>
<keyword evidence="5" id="KW-1185">Reference proteome</keyword>
<dbReference type="PANTHER" id="PTHR48057">
    <property type="entry name" value="LEUCINE-RICH REPEAT SERINE/THREONINE-PROTEIN KINASE 1"/>
    <property type="match status" value="1"/>
</dbReference>
<dbReference type="GeneID" id="8848084"/>
<dbReference type="InParanoid" id="D2VFZ8"/>
<dbReference type="KEGG" id="ngr:NAEGRDRAFT_67802"/>
<dbReference type="InterPro" id="IPR032675">
    <property type="entry name" value="LRR_dom_sf"/>
</dbReference>
<dbReference type="InterPro" id="IPR001611">
    <property type="entry name" value="Leu-rich_rpt"/>
</dbReference>
<dbReference type="InterPro" id="IPR001810">
    <property type="entry name" value="F-box_dom"/>
</dbReference>
<dbReference type="Pfam" id="PF00646">
    <property type="entry name" value="F-box"/>
    <property type="match status" value="1"/>
</dbReference>
<dbReference type="Pfam" id="PF13516">
    <property type="entry name" value="LRR_6"/>
    <property type="match status" value="2"/>
</dbReference>
<dbReference type="RefSeq" id="XP_002677018.1">
    <property type="nucleotide sequence ID" value="XM_002676972.1"/>
</dbReference>
<organism evidence="5">
    <name type="scientific">Naegleria gruberi</name>
    <name type="common">Amoeba</name>
    <dbReference type="NCBI Taxonomy" id="5762"/>
    <lineage>
        <taxon>Eukaryota</taxon>
        <taxon>Discoba</taxon>
        <taxon>Heterolobosea</taxon>
        <taxon>Tetramitia</taxon>
        <taxon>Eutetramitia</taxon>
        <taxon>Vahlkampfiidae</taxon>
        <taxon>Naegleria</taxon>
    </lineage>
</organism>
<dbReference type="VEuPathDB" id="AmoebaDB:NAEGRDRAFT_67802"/>
<dbReference type="eggNOG" id="KOG0618">
    <property type="taxonomic scope" value="Eukaryota"/>
</dbReference>
<dbReference type="OrthoDB" id="676979at2759"/>
<dbReference type="PANTHER" id="PTHR48057:SF7">
    <property type="entry name" value="LEUCINE-RICH REPEAT SERINE_THREONINE-PROTEIN KINASE 1"/>
    <property type="match status" value="1"/>
</dbReference>
<dbReference type="PROSITE" id="PS51450">
    <property type="entry name" value="LRR"/>
    <property type="match status" value="2"/>
</dbReference>
<dbReference type="InterPro" id="IPR052595">
    <property type="entry name" value="LRRC69/RLP"/>
</dbReference>
<dbReference type="InterPro" id="IPR025875">
    <property type="entry name" value="Leu-rich_rpt_4"/>
</dbReference>
<dbReference type="InterPro" id="IPR036047">
    <property type="entry name" value="F-box-like_dom_sf"/>
</dbReference>
<gene>
    <name evidence="4" type="ORF">NAEGRDRAFT_67802</name>
</gene>
<evidence type="ECO:0000256" key="2">
    <source>
        <dbReference type="ARBA" id="ARBA00022737"/>
    </source>
</evidence>
<evidence type="ECO:0000256" key="1">
    <source>
        <dbReference type="ARBA" id="ARBA00022614"/>
    </source>
</evidence>
<keyword evidence="1" id="KW-0433">Leucine-rich repeat</keyword>
<dbReference type="Gene3D" id="3.80.10.10">
    <property type="entry name" value="Ribonuclease Inhibitor"/>
    <property type="match status" value="3"/>
</dbReference>
<accession>D2VFZ8</accession>
<feature type="domain" description="F-box" evidence="3">
    <location>
        <begin position="32"/>
        <end position="62"/>
    </location>
</feature>
<protein>
    <submittedName>
        <fullName evidence="4">LRR_RI domain-containing protein</fullName>
    </submittedName>
</protein>
<dbReference type="AlphaFoldDB" id="D2VFZ8"/>
<keyword evidence="2" id="KW-0677">Repeat</keyword>
<reference evidence="4 5" key="1">
    <citation type="journal article" date="2010" name="Cell">
        <title>The genome of Naegleria gruberi illuminates early eukaryotic versatility.</title>
        <authorList>
            <person name="Fritz-Laylin L.K."/>
            <person name="Prochnik S.E."/>
            <person name="Ginger M.L."/>
            <person name="Dacks J.B."/>
            <person name="Carpenter M.L."/>
            <person name="Field M.C."/>
            <person name="Kuo A."/>
            <person name="Paredez A."/>
            <person name="Chapman J."/>
            <person name="Pham J."/>
            <person name="Shu S."/>
            <person name="Neupane R."/>
            <person name="Cipriano M."/>
            <person name="Mancuso J."/>
            <person name="Tu H."/>
            <person name="Salamov A."/>
            <person name="Lindquist E."/>
            <person name="Shapiro H."/>
            <person name="Lucas S."/>
            <person name="Grigoriev I.V."/>
            <person name="Cande W.Z."/>
            <person name="Fulton C."/>
            <person name="Rokhsar D.S."/>
            <person name="Dawson S.C."/>
        </authorList>
    </citation>
    <scope>NUCLEOTIDE SEQUENCE [LARGE SCALE GENOMIC DNA]</scope>
    <source>
        <strain evidence="4 5">NEG-M</strain>
    </source>
</reference>
<dbReference type="Pfam" id="PF12799">
    <property type="entry name" value="LRR_4"/>
    <property type="match status" value="2"/>
</dbReference>
<evidence type="ECO:0000313" key="5">
    <source>
        <dbReference type="Proteomes" id="UP000006671"/>
    </source>
</evidence>
<evidence type="ECO:0000313" key="4">
    <source>
        <dbReference type="EMBL" id="EFC44274.1"/>
    </source>
</evidence>
<dbReference type="SUPFAM" id="SSF81383">
    <property type="entry name" value="F-box domain"/>
    <property type="match status" value="1"/>
</dbReference>
<evidence type="ECO:0000259" key="3">
    <source>
        <dbReference type="Pfam" id="PF00646"/>
    </source>
</evidence>
<sequence length="480" mass="55814">MGNTNHPANCHVLHEQEFLSNQCLHFDRDLYIHQIFVHLSFQELFKCRQVSRCWNYMVLQVRNVHVIISDTKQIDSFEKVMKKGIFHNVAHLSTPKLCIKYLGKYMRNLESIHVVKRLEPNATILQCQCLEGLDNLKEIVFKGSQVVNAKLMRNCKSLKRIEIRYLKNNEFWENIVSPLEEFVIFNVKMGFNSWKVLVCNIKKSLKVLKIGKCTFTKLEYDEMSEFQNLESLTLTQMSEVTDECFKFFSNLKYLKSLKIQSCNLSSEACYHLNSLKKLTKLDMSDNIIDQLSFINGMKEIRSLKLMDNRLGNEGCLFVSALPSITKLFLTGNEISNEGLLHISQMTNLTDLDLGNNKITSIELITENLTKLQKLGIYVNRISSADVSKLVDLRELNFSHNKLTSLKGLNNLKHLQNLFLYGNKLATKLFTSESHFPKLEYLEVQSMDNINLKILTKERFPKLIRITEDKYDLRNEQLDQN</sequence>